<keyword evidence="1" id="KW-0732">Signal</keyword>
<feature type="chain" id="PRO_5005549623" evidence="1">
    <location>
        <begin position="19"/>
        <end position="150"/>
    </location>
</feature>
<evidence type="ECO:0000256" key="1">
    <source>
        <dbReference type="SAM" id="SignalP"/>
    </source>
</evidence>
<keyword evidence="3" id="KW-1185">Reference proteome</keyword>
<comment type="caution">
    <text evidence="2">The sequence shown here is derived from an EMBL/GenBank/DDBJ whole genome shotgun (WGS) entry which is preliminary data.</text>
</comment>
<sequence>MRLSVVFLAILGVTTAQASHTINVINKCGEKFIMQIPGHGTVASGGGGSWSYGQDLKGVIASVGKNCNVNGVPCTAAEFTLVSGISSADITLIPPHQYNHSLRITLTNGQTKSCDHAGCSSAFHQDGNDERYQIQEANNPHSGIKLEFCY</sequence>
<protein>
    <submittedName>
        <fullName evidence="2">Uncharacterized protein</fullName>
    </submittedName>
</protein>
<evidence type="ECO:0000313" key="2">
    <source>
        <dbReference type="EMBL" id="KNE95562.1"/>
    </source>
</evidence>
<dbReference type="STRING" id="1165861.A0A0L0V8F0"/>
<organism evidence="2 3">
    <name type="scientific">Puccinia striiformis f. sp. tritici PST-78</name>
    <dbReference type="NCBI Taxonomy" id="1165861"/>
    <lineage>
        <taxon>Eukaryota</taxon>
        <taxon>Fungi</taxon>
        <taxon>Dikarya</taxon>
        <taxon>Basidiomycota</taxon>
        <taxon>Pucciniomycotina</taxon>
        <taxon>Pucciniomycetes</taxon>
        <taxon>Pucciniales</taxon>
        <taxon>Pucciniaceae</taxon>
        <taxon>Puccinia</taxon>
    </lineage>
</organism>
<dbReference type="AlphaFoldDB" id="A0A0L0V8F0"/>
<dbReference type="OrthoDB" id="3342934at2759"/>
<gene>
    <name evidence="2" type="ORF">PSTG_11166</name>
</gene>
<accession>A0A0L0V8F0</accession>
<name>A0A0L0V8F0_9BASI</name>
<dbReference type="Proteomes" id="UP000054564">
    <property type="component" value="Unassembled WGS sequence"/>
</dbReference>
<dbReference type="InterPro" id="IPR037176">
    <property type="entry name" value="Osmotin/thaumatin-like_sf"/>
</dbReference>
<dbReference type="EMBL" id="AJIL01000095">
    <property type="protein sequence ID" value="KNE95562.1"/>
    <property type="molecule type" value="Genomic_DNA"/>
</dbReference>
<proteinExistence type="predicted"/>
<feature type="signal peptide" evidence="1">
    <location>
        <begin position="1"/>
        <end position="18"/>
    </location>
</feature>
<reference evidence="3" key="1">
    <citation type="submission" date="2014-03" db="EMBL/GenBank/DDBJ databases">
        <title>The Genome Sequence of Puccinia striiformis f. sp. tritici PST-78.</title>
        <authorList>
            <consortium name="The Broad Institute Genome Sequencing Platform"/>
            <person name="Cuomo C."/>
            <person name="Hulbert S."/>
            <person name="Chen X."/>
            <person name="Walker B."/>
            <person name="Young S.K."/>
            <person name="Zeng Q."/>
            <person name="Gargeya S."/>
            <person name="Fitzgerald M."/>
            <person name="Haas B."/>
            <person name="Abouelleil A."/>
            <person name="Alvarado L."/>
            <person name="Arachchi H.M."/>
            <person name="Berlin A.M."/>
            <person name="Chapman S.B."/>
            <person name="Goldberg J."/>
            <person name="Griggs A."/>
            <person name="Gujja S."/>
            <person name="Hansen M."/>
            <person name="Howarth C."/>
            <person name="Imamovic A."/>
            <person name="Larimer J."/>
            <person name="McCowan C."/>
            <person name="Montmayeur A."/>
            <person name="Murphy C."/>
            <person name="Neiman D."/>
            <person name="Pearson M."/>
            <person name="Priest M."/>
            <person name="Roberts A."/>
            <person name="Saif S."/>
            <person name="Shea T."/>
            <person name="Sisk P."/>
            <person name="Sykes S."/>
            <person name="Wortman J."/>
            <person name="Nusbaum C."/>
            <person name="Birren B."/>
        </authorList>
    </citation>
    <scope>NUCLEOTIDE SEQUENCE [LARGE SCALE GENOMIC DNA]</scope>
    <source>
        <strain evidence="3">race PST-78</strain>
    </source>
</reference>
<dbReference type="Gene3D" id="2.60.110.10">
    <property type="entry name" value="Thaumatin"/>
    <property type="match status" value="1"/>
</dbReference>
<evidence type="ECO:0000313" key="3">
    <source>
        <dbReference type="Proteomes" id="UP000054564"/>
    </source>
</evidence>
<dbReference type="SUPFAM" id="SSF49870">
    <property type="entry name" value="Osmotin, thaumatin-like protein"/>
    <property type="match status" value="1"/>
</dbReference>